<dbReference type="Gene3D" id="3.20.20.120">
    <property type="entry name" value="Enolase-like C-terminal domain"/>
    <property type="match status" value="1"/>
</dbReference>
<evidence type="ECO:0000313" key="5">
    <source>
        <dbReference type="Proteomes" id="UP000283255"/>
    </source>
</evidence>
<dbReference type="Proteomes" id="UP000283255">
    <property type="component" value="Unassembled WGS sequence"/>
</dbReference>
<dbReference type="EMBL" id="QZCH01000004">
    <property type="protein sequence ID" value="RJG49430.1"/>
    <property type="molecule type" value="Genomic_DNA"/>
</dbReference>
<dbReference type="GO" id="GO:0046872">
    <property type="term" value="F:metal ion binding"/>
    <property type="evidence" value="ECO:0007669"/>
    <property type="project" value="UniProtKB-KW"/>
</dbReference>
<dbReference type="InterPro" id="IPR036849">
    <property type="entry name" value="Enolase-like_C_sf"/>
</dbReference>
<protein>
    <recommendedName>
        <fullName evidence="2">o-succinylbenzoate synthase</fullName>
        <ecNumber evidence="2">4.2.1.113</ecNumber>
    </recommendedName>
</protein>
<gene>
    <name evidence="4" type="primary">menC</name>
    <name evidence="4" type="ORF">D1Z90_05580</name>
</gene>
<dbReference type="OrthoDB" id="3725747at2"/>
<dbReference type="Pfam" id="PF13378">
    <property type="entry name" value="MR_MLE_C"/>
    <property type="match status" value="1"/>
</dbReference>
<dbReference type="NCBIfam" id="TIGR01927">
    <property type="entry name" value="menC_gam_Gplu"/>
    <property type="match status" value="1"/>
</dbReference>
<accession>A0A418YH68</accession>
<name>A0A418YH68_9GAMM</name>
<proteinExistence type="predicted"/>
<dbReference type="PANTHER" id="PTHR48073:SF2">
    <property type="entry name" value="O-SUCCINYLBENZOATE SYNTHASE"/>
    <property type="match status" value="1"/>
</dbReference>
<keyword evidence="5" id="KW-1185">Reference proteome</keyword>
<reference evidence="4 5" key="1">
    <citation type="submission" date="2018-09" db="EMBL/GenBank/DDBJ databases">
        <authorList>
            <person name="Wang F."/>
        </authorList>
    </citation>
    <scope>NUCLEOTIDE SEQUENCE [LARGE SCALE GENOMIC DNA]</scope>
    <source>
        <strain evidence="4 5">PLHSC7-2</strain>
    </source>
</reference>
<dbReference type="GO" id="GO:0043748">
    <property type="term" value="F:O-succinylbenzoate synthase activity"/>
    <property type="evidence" value="ECO:0007669"/>
    <property type="project" value="UniProtKB-EC"/>
</dbReference>
<evidence type="ECO:0000256" key="1">
    <source>
        <dbReference type="ARBA" id="ARBA00022723"/>
    </source>
</evidence>
<dbReference type="PANTHER" id="PTHR48073">
    <property type="entry name" value="O-SUCCINYLBENZOATE SYNTHASE-RELATED"/>
    <property type="match status" value="1"/>
</dbReference>
<dbReference type="Gene3D" id="3.30.390.10">
    <property type="entry name" value="Enolase-like, N-terminal domain"/>
    <property type="match status" value="1"/>
</dbReference>
<evidence type="ECO:0000313" key="4">
    <source>
        <dbReference type="EMBL" id="RJG49430.1"/>
    </source>
</evidence>
<dbReference type="SFLD" id="SFLDG00180">
    <property type="entry name" value="muconate_cycloisomerase"/>
    <property type="match status" value="1"/>
</dbReference>
<dbReference type="EC" id="4.2.1.113" evidence="2"/>
<evidence type="ECO:0000256" key="2">
    <source>
        <dbReference type="NCBIfam" id="TIGR01927"/>
    </source>
</evidence>
<dbReference type="SUPFAM" id="SSF51604">
    <property type="entry name" value="Enolase C-terminal domain-like"/>
    <property type="match status" value="1"/>
</dbReference>
<dbReference type="GO" id="GO:0009234">
    <property type="term" value="P:menaquinone biosynthetic process"/>
    <property type="evidence" value="ECO:0007669"/>
    <property type="project" value="UniProtKB-UniRule"/>
</dbReference>
<dbReference type="SFLD" id="SFLDS00001">
    <property type="entry name" value="Enolase"/>
    <property type="match status" value="1"/>
</dbReference>
<dbReference type="SFLD" id="SFLDF00009">
    <property type="entry name" value="o-succinylbenzoate_synthase"/>
    <property type="match status" value="1"/>
</dbReference>
<dbReference type="InterPro" id="IPR029065">
    <property type="entry name" value="Enolase_C-like"/>
</dbReference>
<reference evidence="4 5" key="2">
    <citation type="submission" date="2019-01" db="EMBL/GenBank/DDBJ databases">
        <title>Motilimonas pumilus sp. nov., isolated from the gut of sea cucumber (Apostichopus japonicus).</title>
        <authorList>
            <person name="Wang F.-Q."/>
            <person name="Ren L.-H."/>
            <person name="Lin Y.-W."/>
            <person name="Sun G.-H."/>
            <person name="Du Z.-J."/>
            <person name="Zhao J.-X."/>
            <person name="Liu X.-J."/>
            <person name="Liu L.-J."/>
        </authorList>
    </citation>
    <scope>NUCLEOTIDE SEQUENCE [LARGE SCALE GENOMIC DNA]</scope>
    <source>
        <strain evidence="4 5">PLHSC7-2</strain>
    </source>
</reference>
<dbReference type="SMART" id="SM00922">
    <property type="entry name" value="MR_MLE"/>
    <property type="match status" value="1"/>
</dbReference>
<evidence type="ECO:0000259" key="3">
    <source>
        <dbReference type="SMART" id="SM00922"/>
    </source>
</evidence>
<dbReference type="InterPro" id="IPR029017">
    <property type="entry name" value="Enolase-like_N"/>
</dbReference>
<comment type="caution">
    <text evidence="4">The sequence shown here is derived from an EMBL/GenBank/DDBJ whole genome shotgun (WGS) entry which is preliminary data.</text>
</comment>
<dbReference type="SUPFAM" id="SSF54826">
    <property type="entry name" value="Enolase N-terminal domain-like"/>
    <property type="match status" value="1"/>
</dbReference>
<organism evidence="4 5">
    <name type="scientific">Motilimonas pumila</name>
    <dbReference type="NCBI Taxonomy" id="2303987"/>
    <lineage>
        <taxon>Bacteria</taxon>
        <taxon>Pseudomonadati</taxon>
        <taxon>Pseudomonadota</taxon>
        <taxon>Gammaproteobacteria</taxon>
        <taxon>Alteromonadales</taxon>
        <taxon>Alteromonadales genera incertae sedis</taxon>
        <taxon>Motilimonas</taxon>
    </lineage>
</organism>
<keyword evidence="4" id="KW-0456">Lyase</keyword>
<sequence length="310" mass="34547">MAFNGHSLTSREVAYALVKTERQYHLAEIAPLPGFSQETLAQSVRAFYQACTGLVPSLPPSAAWAWDTLSQPPSLTTPAVDAALLHLPAGLSPAAMHQYIQQQAAQIHQSRSIKLKVARHQPHYEAFALAEILTMNPQLSIRCDANQGWQEQQFIEFAQRLDPAHKAQIEYIEEPCSNLPEALAIAKQQGLVLALDEHLQAPSFKPFYHPQLGAFVIKPSLVGSHQRCKELIDFAHQQGWQASLSSSFESPLGLAMIAAMAQRLTPDHSPGLDTAKYFEPNTKSDLPRNNDYQAWVKWIKHLPLIWHATQ</sequence>
<keyword evidence="1" id="KW-0479">Metal-binding</keyword>
<feature type="domain" description="Mandelate racemase/muconate lactonizing enzyme C-terminal" evidence="3">
    <location>
        <begin position="93"/>
        <end position="193"/>
    </location>
</feature>
<dbReference type="AlphaFoldDB" id="A0A418YH68"/>
<dbReference type="InterPro" id="IPR013342">
    <property type="entry name" value="Mandelate_racemase_C"/>
</dbReference>